<gene>
    <name evidence="8" type="ORF">DIATSA_LOCUS2518</name>
</gene>
<feature type="region of interest" description="Disordered" evidence="6">
    <location>
        <begin position="89"/>
        <end position="111"/>
    </location>
</feature>
<reference evidence="8" key="1">
    <citation type="submission" date="2021-12" db="EMBL/GenBank/DDBJ databases">
        <authorList>
            <person name="King R."/>
        </authorList>
    </citation>
    <scope>NUCLEOTIDE SEQUENCE</scope>
</reference>
<name>A0A9N9QW01_9NEOP</name>
<evidence type="ECO:0000256" key="6">
    <source>
        <dbReference type="SAM" id="MobiDB-lite"/>
    </source>
</evidence>
<dbReference type="Pfam" id="PF13873">
    <property type="entry name" value="Myb_DNA-bind_5"/>
    <property type="match status" value="1"/>
</dbReference>
<reference evidence="8" key="2">
    <citation type="submission" date="2022-10" db="EMBL/GenBank/DDBJ databases">
        <authorList>
            <consortium name="ENA_rothamsted_submissions"/>
            <consortium name="culmorum"/>
            <person name="King R."/>
        </authorList>
    </citation>
    <scope>NUCLEOTIDE SEQUENCE</scope>
</reference>
<evidence type="ECO:0000256" key="2">
    <source>
        <dbReference type="ARBA" id="ARBA00016807"/>
    </source>
</evidence>
<sequence>MDITTHLRLSSTTLSSKKLPFSSSERELIVALVRERPIIEDKRTFAKNIELKKQAWEDLTVAYNSQPYVSQRHSQQLKICWVNIKTQRKKELSQESTSIKRTGGSPESGSTSDNIIDAICPFINLRVPGVIDSNSIES</sequence>
<dbReference type="EMBL" id="OU893343">
    <property type="protein sequence ID" value="CAG9784421.1"/>
    <property type="molecule type" value="Genomic_DNA"/>
</dbReference>
<keyword evidence="4" id="KW-0804">Transcription</keyword>
<keyword evidence="3" id="KW-0805">Transcription regulation</keyword>
<evidence type="ECO:0000256" key="4">
    <source>
        <dbReference type="ARBA" id="ARBA00023163"/>
    </source>
</evidence>
<evidence type="ECO:0000259" key="7">
    <source>
        <dbReference type="Pfam" id="PF13873"/>
    </source>
</evidence>
<feature type="domain" description="Myb/SANT-like DNA-binding" evidence="7">
    <location>
        <begin position="18"/>
        <end position="93"/>
    </location>
</feature>
<comment type="subunit">
    <text evidence="1">Self-associates forming complexes of several hundred monomers.</text>
</comment>
<evidence type="ECO:0000256" key="1">
    <source>
        <dbReference type="ARBA" id="ARBA00011764"/>
    </source>
</evidence>
<dbReference type="OrthoDB" id="6340111at2759"/>
<dbReference type="InterPro" id="IPR028002">
    <property type="entry name" value="Myb_DNA-bind_5"/>
</dbReference>
<dbReference type="PANTHER" id="PTHR21411">
    <property type="entry name" value="APONTIC"/>
    <property type="match status" value="1"/>
</dbReference>
<dbReference type="PANTHER" id="PTHR21411:SF0">
    <property type="entry name" value="REGULATORY PROTEIN ZESTE"/>
    <property type="match status" value="1"/>
</dbReference>
<evidence type="ECO:0000313" key="8">
    <source>
        <dbReference type="EMBL" id="CAG9784421.1"/>
    </source>
</evidence>
<dbReference type="AlphaFoldDB" id="A0A9N9QW01"/>
<feature type="compositionally biased region" description="Polar residues" evidence="6">
    <location>
        <begin position="94"/>
        <end position="111"/>
    </location>
</feature>
<protein>
    <recommendedName>
        <fullName evidence="2">Regulatory protein zeste</fullName>
    </recommendedName>
</protein>
<evidence type="ECO:0000256" key="3">
    <source>
        <dbReference type="ARBA" id="ARBA00023015"/>
    </source>
</evidence>
<evidence type="ECO:0000256" key="5">
    <source>
        <dbReference type="ARBA" id="ARBA00025466"/>
    </source>
</evidence>
<proteinExistence type="predicted"/>
<dbReference type="Proteomes" id="UP001153714">
    <property type="component" value="Chromosome 12"/>
</dbReference>
<keyword evidence="9" id="KW-1185">Reference proteome</keyword>
<organism evidence="8 9">
    <name type="scientific">Diatraea saccharalis</name>
    <name type="common">sugarcane borer</name>
    <dbReference type="NCBI Taxonomy" id="40085"/>
    <lineage>
        <taxon>Eukaryota</taxon>
        <taxon>Metazoa</taxon>
        <taxon>Ecdysozoa</taxon>
        <taxon>Arthropoda</taxon>
        <taxon>Hexapoda</taxon>
        <taxon>Insecta</taxon>
        <taxon>Pterygota</taxon>
        <taxon>Neoptera</taxon>
        <taxon>Endopterygota</taxon>
        <taxon>Lepidoptera</taxon>
        <taxon>Glossata</taxon>
        <taxon>Ditrysia</taxon>
        <taxon>Pyraloidea</taxon>
        <taxon>Crambidae</taxon>
        <taxon>Crambinae</taxon>
        <taxon>Diatraea</taxon>
    </lineage>
</organism>
<comment type="function">
    <text evidence="5">Involved in transvection phenomena (= synapsis-dependent gene expression), where the synaptic pairing of chromosomes carrying genes with which zeste interacts influences the expression of these genes. Zeste binds to DNA and stimulates transcription from a nearby promoter.</text>
</comment>
<accession>A0A9N9QW01</accession>
<evidence type="ECO:0000313" key="9">
    <source>
        <dbReference type="Proteomes" id="UP001153714"/>
    </source>
</evidence>